<keyword evidence="3" id="KW-1185">Reference proteome</keyword>
<dbReference type="PANTHER" id="PTHR10072">
    <property type="entry name" value="IRON-SULFUR CLUSTER ASSEMBLY PROTEIN"/>
    <property type="match status" value="1"/>
</dbReference>
<comment type="caution">
    <text evidence="2">The sequence shown here is derived from an EMBL/GenBank/DDBJ whole genome shotgun (WGS) entry which is preliminary data.</text>
</comment>
<proteinExistence type="predicted"/>
<dbReference type="OrthoDB" id="9801228at2"/>
<dbReference type="AlphaFoldDB" id="A1ZGY0"/>
<dbReference type="EMBL" id="AAWS01000007">
    <property type="protein sequence ID" value="EAY30249.1"/>
    <property type="molecule type" value="Genomic_DNA"/>
</dbReference>
<dbReference type="GO" id="GO:0051537">
    <property type="term" value="F:2 iron, 2 sulfur cluster binding"/>
    <property type="evidence" value="ECO:0007669"/>
    <property type="project" value="TreeGrafter"/>
</dbReference>
<reference evidence="2 3" key="1">
    <citation type="submission" date="2007-01" db="EMBL/GenBank/DDBJ databases">
        <authorList>
            <person name="Haygood M."/>
            <person name="Podell S."/>
            <person name="Anderson C."/>
            <person name="Hopkinson B."/>
            <person name="Roe K."/>
            <person name="Barbeau K."/>
            <person name="Gaasterland T."/>
            <person name="Ferriera S."/>
            <person name="Johnson J."/>
            <person name="Kravitz S."/>
            <person name="Beeson K."/>
            <person name="Sutton G."/>
            <person name="Rogers Y.-H."/>
            <person name="Friedman R."/>
            <person name="Frazier M."/>
            <person name="Venter J.C."/>
        </authorList>
    </citation>
    <scope>NUCLEOTIDE SEQUENCE [LARGE SCALE GENOMIC DNA]</scope>
    <source>
        <strain evidence="2 3">ATCC 23134</strain>
    </source>
</reference>
<name>A1ZGY0_MICM2</name>
<dbReference type="Gene3D" id="2.60.300.12">
    <property type="entry name" value="HesB-like domain"/>
    <property type="match status" value="1"/>
</dbReference>
<dbReference type="GO" id="GO:0005737">
    <property type="term" value="C:cytoplasm"/>
    <property type="evidence" value="ECO:0007669"/>
    <property type="project" value="TreeGrafter"/>
</dbReference>
<dbReference type="InterPro" id="IPR050322">
    <property type="entry name" value="Fe-S_cluster_asmbl/transfer"/>
</dbReference>
<dbReference type="RefSeq" id="WP_002695144.1">
    <property type="nucleotide sequence ID" value="NZ_AAWS01000007.1"/>
</dbReference>
<dbReference type="InterPro" id="IPR000361">
    <property type="entry name" value="ATAP_core_dom"/>
</dbReference>
<dbReference type="eggNOG" id="COG0316">
    <property type="taxonomic scope" value="Bacteria"/>
</dbReference>
<sequence>MKLPLTVTSEALEATRQIIASKQIPKKYGLRIGIRGKGCAGSQQFLLGFDTATEQDHEYTLEGLPVYIDKAHLMYVIGLELAYETDDEGNQGFTFNNPKG</sequence>
<gene>
    <name evidence="2" type="ORF">M23134_08073</name>
</gene>
<dbReference type="SUPFAM" id="SSF89360">
    <property type="entry name" value="HesB-like domain"/>
    <property type="match status" value="1"/>
</dbReference>
<dbReference type="GO" id="GO:0016226">
    <property type="term" value="P:iron-sulfur cluster assembly"/>
    <property type="evidence" value="ECO:0007669"/>
    <property type="project" value="TreeGrafter"/>
</dbReference>
<protein>
    <submittedName>
        <fullName evidence="2">HesB family protein</fullName>
    </submittedName>
</protein>
<evidence type="ECO:0000313" key="2">
    <source>
        <dbReference type="EMBL" id="EAY30249.1"/>
    </source>
</evidence>
<dbReference type="InterPro" id="IPR035903">
    <property type="entry name" value="HesB-like_dom_sf"/>
</dbReference>
<evidence type="ECO:0000313" key="3">
    <source>
        <dbReference type="Proteomes" id="UP000004095"/>
    </source>
</evidence>
<dbReference type="Pfam" id="PF01521">
    <property type="entry name" value="Fe-S_biosyn"/>
    <property type="match status" value="1"/>
</dbReference>
<dbReference type="PANTHER" id="PTHR10072:SF41">
    <property type="entry name" value="IRON-SULFUR CLUSTER ASSEMBLY 1 HOMOLOG, MITOCHONDRIAL"/>
    <property type="match status" value="1"/>
</dbReference>
<organism evidence="2 3">
    <name type="scientific">Microscilla marina ATCC 23134</name>
    <dbReference type="NCBI Taxonomy" id="313606"/>
    <lineage>
        <taxon>Bacteria</taxon>
        <taxon>Pseudomonadati</taxon>
        <taxon>Bacteroidota</taxon>
        <taxon>Cytophagia</taxon>
        <taxon>Cytophagales</taxon>
        <taxon>Microscillaceae</taxon>
        <taxon>Microscilla</taxon>
    </lineage>
</organism>
<accession>A1ZGY0</accession>
<feature type="domain" description="Core" evidence="1">
    <location>
        <begin position="5"/>
        <end position="98"/>
    </location>
</feature>
<dbReference type="Proteomes" id="UP000004095">
    <property type="component" value="Unassembled WGS sequence"/>
</dbReference>
<evidence type="ECO:0000259" key="1">
    <source>
        <dbReference type="Pfam" id="PF01521"/>
    </source>
</evidence>